<protein>
    <recommendedName>
        <fullName evidence="1">Polysaccharide lyase family 8 central domain-containing protein</fullName>
    </recommendedName>
</protein>
<comment type="caution">
    <text evidence="2">The sequence shown here is derived from an EMBL/GenBank/DDBJ whole genome shotgun (WGS) entry which is preliminary data.</text>
</comment>
<dbReference type="SUPFAM" id="SSF74650">
    <property type="entry name" value="Galactose mutarotase-like"/>
    <property type="match status" value="1"/>
</dbReference>
<keyword evidence="3" id="KW-1185">Reference proteome</keyword>
<dbReference type="GO" id="GO:0016829">
    <property type="term" value="F:lyase activity"/>
    <property type="evidence" value="ECO:0007669"/>
    <property type="project" value="InterPro"/>
</dbReference>
<proteinExistence type="predicted"/>
<dbReference type="GO" id="GO:0005975">
    <property type="term" value="P:carbohydrate metabolic process"/>
    <property type="evidence" value="ECO:0007669"/>
    <property type="project" value="InterPro"/>
</dbReference>
<feature type="domain" description="Polysaccharide lyase family 8 central" evidence="1">
    <location>
        <begin position="79"/>
        <end position="162"/>
    </location>
</feature>
<dbReference type="AlphaFoldDB" id="A0AAV2PRZ9"/>
<evidence type="ECO:0000313" key="2">
    <source>
        <dbReference type="EMBL" id="CAL4064070.1"/>
    </source>
</evidence>
<dbReference type="GO" id="GO:0030246">
    <property type="term" value="F:carbohydrate binding"/>
    <property type="evidence" value="ECO:0007669"/>
    <property type="project" value="InterPro"/>
</dbReference>
<evidence type="ECO:0000313" key="3">
    <source>
        <dbReference type="Proteomes" id="UP001497623"/>
    </source>
</evidence>
<dbReference type="InterPro" id="IPR014718">
    <property type="entry name" value="GH-type_carb-bd"/>
</dbReference>
<dbReference type="InterPro" id="IPR003159">
    <property type="entry name" value="Lyase_8_central_dom"/>
</dbReference>
<feature type="non-terminal residue" evidence="2">
    <location>
        <position position="167"/>
    </location>
</feature>
<sequence>YSAYLECNQWLFRGHIAEPTNAGRFIDKVATVLGGAAEDAIWNVGITLLAMGRHHEEVEAALHRYENTQPDKEYALNGNRFYYQSDMMVQHRQNYMASLRILSNRTSRPETWPDSNLNANGYFQADGWLSILIHGGEFGGKTSYIYGVYDWAKVPGVTNLYTTDIPK</sequence>
<gene>
    <name evidence="2" type="ORF">MNOR_LOCUS3822</name>
</gene>
<reference evidence="2 3" key="1">
    <citation type="submission" date="2024-05" db="EMBL/GenBank/DDBJ databases">
        <authorList>
            <person name="Wallberg A."/>
        </authorList>
    </citation>
    <scope>NUCLEOTIDE SEQUENCE [LARGE SCALE GENOMIC DNA]</scope>
</reference>
<feature type="non-terminal residue" evidence="2">
    <location>
        <position position="1"/>
    </location>
</feature>
<evidence type="ECO:0000259" key="1">
    <source>
        <dbReference type="Pfam" id="PF02278"/>
    </source>
</evidence>
<organism evidence="2 3">
    <name type="scientific">Meganyctiphanes norvegica</name>
    <name type="common">Northern krill</name>
    <name type="synonym">Thysanopoda norvegica</name>
    <dbReference type="NCBI Taxonomy" id="48144"/>
    <lineage>
        <taxon>Eukaryota</taxon>
        <taxon>Metazoa</taxon>
        <taxon>Ecdysozoa</taxon>
        <taxon>Arthropoda</taxon>
        <taxon>Crustacea</taxon>
        <taxon>Multicrustacea</taxon>
        <taxon>Malacostraca</taxon>
        <taxon>Eumalacostraca</taxon>
        <taxon>Eucarida</taxon>
        <taxon>Euphausiacea</taxon>
        <taxon>Euphausiidae</taxon>
        <taxon>Meganyctiphanes</taxon>
    </lineage>
</organism>
<dbReference type="Proteomes" id="UP001497623">
    <property type="component" value="Unassembled WGS sequence"/>
</dbReference>
<dbReference type="Pfam" id="PF02278">
    <property type="entry name" value="Lyase_8"/>
    <property type="match status" value="1"/>
</dbReference>
<dbReference type="GO" id="GO:0005576">
    <property type="term" value="C:extracellular region"/>
    <property type="evidence" value="ECO:0007669"/>
    <property type="project" value="InterPro"/>
</dbReference>
<dbReference type="InterPro" id="IPR011013">
    <property type="entry name" value="Gal_mutarotase_sf_dom"/>
</dbReference>
<accession>A0AAV2PRZ9</accession>
<dbReference type="Gene3D" id="2.70.98.10">
    <property type="match status" value="1"/>
</dbReference>
<dbReference type="EMBL" id="CAXKWB010001345">
    <property type="protein sequence ID" value="CAL4064070.1"/>
    <property type="molecule type" value="Genomic_DNA"/>
</dbReference>
<name>A0AAV2PRZ9_MEGNR</name>